<accession>A0A2S7T246</accession>
<dbReference type="AlphaFoldDB" id="A0A2S7T246"/>
<evidence type="ECO:0000313" key="2">
    <source>
        <dbReference type="Proteomes" id="UP000239872"/>
    </source>
</evidence>
<reference evidence="1 2" key="1">
    <citation type="submission" date="2018-01" db="EMBL/GenBank/DDBJ databases">
        <title>A novel member of the phylum Bacteroidetes isolated from glacier ice.</title>
        <authorList>
            <person name="Liu Q."/>
            <person name="Xin Y.-H."/>
        </authorList>
    </citation>
    <scope>NUCLEOTIDE SEQUENCE [LARGE SCALE GENOMIC DNA]</scope>
    <source>
        <strain evidence="1 2">RB1R16</strain>
    </source>
</reference>
<comment type="caution">
    <text evidence="1">The sequence shown here is derived from an EMBL/GenBank/DDBJ whole genome shotgun (WGS) entry which is preliminary data.</text>
</comment>
<name>A0A2S7T246_9BACT</name>
<evidence type="ECO:0000313" key="1">
    <source>
        <dbReference type="EMBL" id="PQJ12865.1"/>
    </source>
</evidence>
<proteinExistence type="predicted"/>
<protein>
    <submittedName>
        <fullName evidence="1">Uncharacterized protein</fullName>
    </submittedName>
</protein>
<organism evidence="1 2">
    <name type="scientific">Flavipsychrobacter stenotrophus</name>
    <dbReference type="NCBI Taxonomy" id="2077091"/>
    <lineage>
        <taxon>Bacteria</taxon>
        <taxon>Pseudomonadati</taxon>
        <taxon>Bacteroidota</taxon>
        <taxon>Chitinophagia</taxon>
        <taxon>Chitinophagales</taxon>
        <taxon>Chitinophagaceae</taxon>
        <taxon>Flavipsychrobacter</taxon>
    </lineage>
</organism>
<dbReference type="Proteomes" id="UP000239872">
    <property type="component" value="Unassembled WGS sequence"/>
</dbReference>
<gene>
    <name evidence="1" type="ORF">CJD36_003730</name>
</gene>
<keyword evidence="2" id="KW-1185">Reference proteome</keyword>
<dbReference type="EMBL" id="PPSL01000001">
    <property type="protein sequence ID" value="PQJ12865.1"/>
    <property type="molecule type" value="Genomic_DNA"/>
</dbReference>
<sequence>MLLLINQLCFMELNEINRPVAPFDLFAYSDTDSANSELQKAAWQLLKLCTEIQYQITNDMKNGEIQDFPPSLMAMVSGTLGVIAYYRQYTLPFLLKTKHDLQNWKL</sequence>